<dbReference type="EMBL" id="JNAX01000012">
    <property type="protein sequence ID" value="KGG20377.1"/>
    <property type="molecule type" value="Genomic_DNA"/>
</dbReference>
<proteinExistence type="predicted"/>
<gene>
    <name evidence="2" type="ORF">EV03_1339</name>
</gene>
<comment type="caution">
    <text evidence="2">The sequence shown here is derived from an EMBL/GenBank/DDBJ whole genome shotgun (WGS) entry which is preliminary data.</text>
</comment>
<protein>
    <submittedName>
        <fullName evidence="2">Uncharacterized protein</fullName>
    </submittedName>
</protein>
<feature type="transmembrane region" description="Helical" evidence="1">
    <location>
        <begin position="44"/>
        <end position="69"/>
    </location>
</feature>
<keyword evidence="1" id="KW-0472">Membrane</keyword>
<reference evidence="3" key="1">
    <citation type="journal article" date="2014" name="Sci. Data">
        <title>Genomes of diverse isolates of the marine cyanobacterium Prochlorococcus.</title>
        <authorList>
            <person name="Biller S."/>
            <person name="Berube P."/>
            <person name="Thompson J."/>
            <person name="Kelly L."/>
            <person name="Roggensack S."/>
            <person name="Awad L."/>
            <person name="Roache-Johnson K."/>
            <person name="Ding H."/>
            <person name="Giovannoni S.J."/>
            <person name="Moore L.R."/>
            <person name="Chisholm S.W."/>
        </authorList>
    </citation>
    <scope>NUCLEOTIDE SEQUENCE [LARGE SCALE GENOMIC DNA]</scope>
    <source>
        <strain evidence="3">PAC1</strain>
    </source>
</reference>
<accession>A0A0A2C4C1</accession>
<dbReference type="Proteomes" id="UP000030392">
    <property type="component" value="Unassembled WGS sequence"/>
</dbReference>
<evidence type="ECO:0000313" key="2">
    <source>
        <dbReference type="EMBL" id="KGG20377.1"/>
    </source>
</evidence>
<keyword evidence="1" id="KW-0812">Transmembrane</keyword>
<keyword evidence="1" id="KW-1133">Transmembrane helix</keyword>
<evidence type="ECO:0000313" key="3">
    <source>
        <dbReference type="Proteomes" id="UP000030392"/>
    </source>
</evidence>
<dbReference type="RefSeq" id="WP_241434805.1">
    <property type="nucleotide sequence ID" value="NZ_CP138967.1"/>
</dbReference>
<sequence length="127" mass="15007">MKKILKDINHYLQQRGRERVLSIIYELLFLCIGTKIIIPSSERLINHLLVVFLFSLAFIGVAEVMYWLYKKEYLRAKAKYLRELIDQKNDLSSSNEPFYACVYEKWNSGEMPLTEANTMCSLKFENN</sequence>
<dbReference type="AlphaFoldDB" id="A0A0A2C4C1"/>
<feature type="transmembrane region" description="Helical" evidence="1">
    <location>
        <begin position="20"/>
        <end position="38"/>
    </location>
</feature>
<name>A0A0A2C4C1_PROMR</name>
<organism evidence="2 3">
    <name type="scientific">Prochlorococcus marinus str. PAC1</name>
    <dbReference type="NCBI Taxonomy" id="59924"/>
    <lineage>
        <taxon>Bacteria</taxon>
        <taxon>Bacillati</taxon>
        <taxon>Cyanobacteriota</taxon>
        <taxon>Cyanophyceae</taxon>
        <taxon>Synechococcales</taxon>
        <taxon>Prochlorococcaceae</taxon>
        <taxon>Prochlorococcus</taxon>
    </lineage>
</organism>
<evidence type="ECO:0000256" key="1">
    <source>
        <dbReference type="SAM" id="Phobius"/>
    </source>
</evidence>